<organism evidence="8 9">
    <name type="scientific">Vitis vinifera</name>
    <name type="common">Grape</name>
    <dbReference type="NCBI Taxonomy" id="29760"/>
    <lineage>
        <taxon>Eukaryota</taxon>
        <taxon>Viridiplantae</taxon>
        <taxon>Streptophyta</taxon>
        <taxon>Embryophyta</taxon>
        <taxon>Tracheophyta</taxon>
        <taxon>Spermatophyta</taxon>
        <taxon>Magnoliopsida</taxon>
        <taxon>eudicotyledons</taxon>
        <taxon>Gunneridae</taxon>
        <taxon>Pentapetalae</taxon>
        <taxon>rosids</taxon>
        <taxon>Vitales</taxon>
        <taxon>Vitaceae</taxon>
        <taxon>Viteae</taxon>
        <taxon>Vitis</taxon>
    </lineage>
</organism>
<proteinExistence type="predicted"/>
<evidence type="ECO:0000256" key="4">
    <source>
        <dbReference type="ARBA" id="ARBA00023172"/>
    </source>
</evidence>
<feature type="domain" description="XRCC3/RAD51 homolog 2 helix-hairpin-helix" evidence="7">
    <location>
        <begin position="6"/>
        <end position="44"/>
    </location>
</feature>
<comment type="subcellular location">
    <subcellularLocation>
        <location evidence="1">Nucleus</location>
    </subcellularLocation>
</comment>
<dbReference type="Pfam" id="PF08423">
    <property type="entry name" value="Rad51"/>
    <property type="match status" value="1"/>
</dbReference>
<evidence type="ECO:0000256" key="3">
    <source>
        <dbReference type="ARBA" id="ARBA00023125"/>
    </source>
</evidence>
<dbReference type="Pfam" id="PF26169">
    <property type="entry name" value="HHH_XRCC3_RpoA"/>
    <property type="match status" value="1"/>
</dbReference>
<dbReference type="InterPro" id="IPR027417">
    <property type="entry name" value="P-loop_NTPase"/>
</dbReference>
<evidence type="ECO:0000313" key="9">
    <source>
        <dbReference type="Proteomes" id="UP001227230"/>
    </source>
</evidence>
<dbReference type="InterPro" id="IPR030548">
    <property type="entry name" value="RAD51B"/>
</dbReference>
<protein>
    <recommendedName>
        <fullName evidence="10">RecA family profile 1 domain-containing protein</fullName>
    </recommendedName>
</protein>
<dbReference type="PANTHER" id="PTHR46456:SF1">
    <property type="entry name" value="DNA REPAIR PROTEIN RAD51 HOMOLOG 2"/>
    <property type="match status" value="1"/>
</dbReference>
<sequence length="111" mass="12199">MANKWISEMSLPTSIANIFVARNITTAKEALSLTEFELMELLDVVGWPSLGIGKTQFCLKLSLLASLLASYGGLDGRVIYIDVDSKFSSRNMIEIGLKSSQEILHMEGMAK</sequence>
<reference evidence="8 9" key="1">
    <citation type="journal article" date="2023" name="Hortic Res">
        <title>The complete reference genome for grapevine (Vitis vinifera L.) genetics and breeding.</title>
        <authorList>
            <person name="Shi X."/>
            <person name="Cao S."/>
            <person name="Wang X."/>
            <person name="Huang S."/>
            <person name="Wang Y."/>
            <person name="Liu Z."/>
            <person name="Liu W."/>
            <person name="Leng X."/>
            <person name="Peng Y."/>
            <person name="Wang N."/>
            <person name="Wang Y."/>
            <person name="Ma Z."/>
            <person name="Xu X."/>
            <person name="Zhang F."/>
            <person name="Xue H."/>
            <person name="Zhong H."/>
            <person name="Wang Y."/>
            <person name="Zhang K."/>
            <person name="Velt A."/>
            <person name="Avia K."/>
            <person name="Holtgrawe D."/>
            <person name="Grimplet J."/>
            <person name="Matus J.T."/>
            <person name="Ware D."/>
            <person name="Wu X."/>
            <person name="Wang H."/>
            <person name="Liu C."/>
            <person name="Fang Y."/>
            <person name="Rustenholz C."/>
            <person name="Cheng Z."/>
            <person name="Xiao H."/>
            <person name="Zhou Y."/>
        </authorList>
    </citation>
    <scope>NUCLEOTIDE SEQUENCE [LARGE SCALE GENOMIC DNA]</scope>
    <source>
        <strain evidence="9">cv. Pinot noir / PN40024</strain>
        <tissue evidence="8">Leaf</tissue>
    </source>
</reference>
<accession>A0ABY9DSQ5</accession>
<feature type="domain" description="Rad51-like C-terminal" evidence="6">
    <location>
        <begin position="52"/>
        <end position="96"/>
    </location>
</feature>
<dbReference type="InterPro" id="IPR013632">
    <property type="entry name" value="Rad51_C"/>
</dbReference>
<evidence type="ECO:0000259" key="6">
    <source>
        <dbReference type="Pfam" id="PF08423"/>
    </source>
</evidence>
<gene>
    <name evidence="8" type="ORF">VitviT2T_028329</name>
</gene>
<dbReference type="Gene3D" id="3.40.50.300">
    <property type="entry name" value="P-loop containing nucleotide triphosphate hydrolases"/>
    <property type="match status" value="1"/>
</dbReference>
<dbReference type="EMBL" id="CP126665">
    <property type="protein sequence ID" value="WKA10774.1"/>
    <property type="molecule type" value="Genomic_DNA"/>
</dbReference>
<evidence type="ECO:0000313" key="8">
    <source>
        <dbReference type="EMBL" id="WKA10774.1"/>
    </source>
</evidence>
<keyword evidence="4" id="KW-0233">DNA recombination</keyword>
<keyword evidence="5" id="KW-0539">Nucleus</keyword>
<evidence type="ECO:0000259" key="7">
    <source>
        <dbReference type="Pfam" id="PF26169"/>
    </source>
</evidence>
<dbReference type="Proteomes" id="UP001227230">
    <property type="component" value="Chromosome 18"/>
</dbReference>
<keyword evidence="2" id="KW-0227">DNA damage</keyword>
<keyword evidence="9" id="KW-1185">Reference proteome</keyword>
<name>A0ABY9DSQ5_VITVI</name>
<dbReference type="PANTHER" id="PTHR46456">
    <property type="entry name" value="DNA REPAIR PROTEIN RAD51 HOMOLOG 2"/>
    <property type="match status" value="1"/>
</dbReference>
<dbReference type="InterPro" id="IPR058766">
    <property type="entry name" value="HHH_XRCC3_RAD51B"/>
</dbReference>
<evidence type="ECO:0008006" key="10">
    <source>
        <dbReference type="Google" id="ProtNLM"/>
    </source>
</evidence>
<evidence type="ECO:0000256" key="2">
    <source>
        <dbReference type="ARBA" id="ARBA00022763"/>
    </source>
</evidence>
<keyword evidence="3" id="KW-0238">DNA-binding</keyword>
<evidence type="ECO:0000256" key="1">
    <source>
        <dbReference type="ARBA" id="ARBA00004123"/>
    </source>
</evidence>
<evidence type="ECO:0000256" key="5">
    <source>
        <dbReference type="ARBA" id="ARBA00023242"/>
    </source>
</evidence>